<dbReference type="PANTHER" id="PTHR46796">
    <property type="entry name" value="HTH-TYPE TRANSCRIPTIONAL ACTIVATOR RHAS-RELATED"/>
    <property type="match status" value="1"/>
</dbReference>
<keyword evidence="6" id="KW-1185">Reference proteome</keyword>
<keyword evidence="1" id="KW-0805">Transcription regulation</keyword>
<dbReference type="PROSITE" id="PS01124">
    <property type="entry name" value="HTH_ARAC_FAMILY_2"/>
    <property type="match status" value="1"/>
</dbReference>
<evidence type="ECO:0000256" key="1">
    <source>
        <dbReference type="ARBA" id="ARBA00023015"/>
    </source>
</evidence>
<dbReference type="SMART" id="SM00342">
    <property type="entry name" value="HTH_ARAC"/>
    <property type="match status" value="1"/>
</dbReference>
<dbReference type="InterPro" id="IPR018060">
    <property type="entry name" value="HTH_AraC"/>
</dbReference>
<dbReference type="InterPro" id="IPR054015">
    <property type="entry name" value="ExsA-like_N"/>
</dbReference>
<dbReference type="Gene3D" id="1.10.10.60">
    <property type="entry name" value="Homeodomain-like"/>
    <property type="match status" value="1"/>
</dbReference>
<proteinExistence type="predicted"/>
<dbReference type="Pfam" id="PF22200">
    <property type="entry name" value="ExsA_N"/>
    <property type="match status" value="1"/>
</dbReference>
<reference evidence="5 6" key="1">
    <citation type="submission" date="2021-03" db="EMBL/GenBank/DDBJ databases">
        <title>Flavobacterium kribbensis sp. nov, an endophytic bacteria, isolated from soybean.</title>
        <authorList>
            <person name="Lee J."/>
            <person name="Seo J."/>
        </authorList>
    </citation>
    <scope>NUCLEOTIDE SEQUENCE [LARGE SCALE GENOMIC DNA]</scope>
    <source>
        <strain evidence="5 6">BB8</strain>
    </source>
</reference>
<accession>A0ABX7Q9E5</accession>
<organism evidence="5 6">
    <name type="scientific">Flavobacterium endoglycinae</name>
    <dbReference type="NCBI Taxonomy" id="2816357"/>
    <lineage>
        <taxon>Bacteria</taxon>
        <taxon>Pseudomonadati</taxon>
        <taxon>Bacteroidota</taxon>
        <taxon>Flavobacteriia</taxon>
        <taxon>Flavobacteriales</taxon>
        <taxon>Flavobacteriaceae</taxon>
        <taxon>Flavobacterium</taxon>
    </lineage>
</organism>
<dbReference type="InterPro" id="IPR009057">
    <property type="entry name" value="Homeodomain-like_sf"/>
</dbReference>
<keyword evidence="2" id="KW-0238">DNA-binding</keyword>
<dbReference type="Proteomes" id="UP000663440">
    <property type="component" value="Chromosome"/>
</dbReference>
<dbReference type="EMBL" id="CP071448">
    <property type="protein sequence ID" value="QSW87635.1"/>
    <property type="molecule type" value="Genomic_DNA"/>
</dbReference>
<keyword evidence="3" id="KW-0804">Transcription</keyword>
<gene>
    <name evidence="5" type="ORF">J0383_15235</name>
</gene>
<dbReference type="RefSeq" id="WP_207294861.1">
    <property type="nucleotide sequence ID" value="NZ_CP071448.1"/>
</dbReference>
<name>A0ABX7Q9E5_9FLAO</name>
<evidence type="ECO:0000256" key="3">
    <source>
        <dbReference type="ARBA" id="ARBA00023163"/>
    </source>
</evidence>
<sequence>MRLTEIKSCYIGPEISPEQFISEHFFLYLAKGTIEGYDGISKYSLKSGEYCIVRKNHLARYNKQKENGEFEKVVMILDTEFLKSFMTKHQIKAQRYEDGASFFLLKNTNLIPNFILSLMPYYNDGGEIDDTFADLKREELLLILLKENPELKDILFDFAPPQKIDLKAYMNRNYKFNISMERFAYLTGRSISAFKRDFASIFSDTPSRWLIQRRLQEGYFLIEKKQKKPSDIYLDLGFEDLSHFSFAFKKKYGITPTDILKSIKKI</sequence>
<dbReference type="Pfam" id="PF12833">
    <property type="entry name" value="HTH_18"/>
    <property type="match status" value="1"/>
</dbReference>
<evidence type="ECO:0000259" key="4">
    <source>
        <dbReference type="PROSITE" id="PS01124"/>
    </source>
</evidence>
<protein>
    <submittedName>
        <fullName evidence="5">Helix-turn-helix transcriptional regulator</fullName>
    </submittedName>
</protein>
<evidence type="ECO:0000313" key="6">
    <source>
        <dbReference type="Proteomes" id="UP000663440"/>
    </source>
</evidence>
<dbReference type="InterPro" id="IPR050204">
    <property type="entry name" value="AraC_XylS_family_regulators"/>
</dbReference>
<evidence type="ECO:0000256" key="2">
    <source>
        <dbReference type="ARBA" id="ARBA00023125"/>
    </source>
</evidence>
<feature type="domain" description="HTH araC/xylS-type" evidence="4">
    <location>
        <begin position="164"/>
        <end position="262"/>
    </location>
</feature>
<dbReference type="SUPFAM" id="SSF46689">
    <property type="entry name" value="Homeodomain-like"/>
    <property type="match status" value="1"/>
</dbReference>
<evidence type="ECO:0000313" key="5">
    <source>
        <dbReference type="EMBL" id="QSW87635.1"/>
    </source>
</evidence>